<dbReference type="EMBL" id="JAEPRD010000031">
    <property type="protein sequence ID" value="KAG2206325.1"/>
    <property type="molecule type" value="Genomic_DNA"/>
</dbReference>
<keyword evidence="3" id="KW-1185">Reference proteome</keyword>
<gene>
    <name evidence="2" type="ORF">INT47_007339</name>
</gene>
<evidence type="ECO:0000313" key="3">
    <source>
        <dbReference type="Proteomes" id="UP000603453"/>
    </source>
</evidence>
<feature type="region of interest" description="Disordered" evidence="1">
    <location>
        <begin position="87"/>
        <end position="116"/>
    </location>
</feature>
<sequence>MMTRIIRRVSLYALTEALEQVKKIENAVLQPLSDCTNTSEQLEDSDPESNFAYLVDLLRTRFSNTAQYQQEEMVSHLFDLVHSPLAPIEPQNDARSRGRPMGSTARRNVTSSNRKSVEISCV</sequence>
<comment type="caution">
    <text evidence="2">The sequence shown here is derived from an EMBL/GenBank/DDBJ whole genome shotgun (WGS) entry which is preliminary data.</text>
</comment>
<name>A0A8H7R9R8_9FUNG</name>
<dbReference type="Proteomes" id="UP000603453">
    <property type="component" value="Unassembled WGS sequence"/>
</dbReference>
<evidence type="ECO:0000256" key="1">
    <source>
        <dbReference type="SAM" id="MobiDB-lite"/>
    </source>
</evidence>
<evidence type="ECO:0000313" key="2">
    <source>
        <dbReference type="EMBL" id="KAG2206325.1"/>
    </source>
</evidence>
<organism evidence="2 3">
    <name type="scientific">Mucor saturninus</name>
    <dbReference type="NCBI Taxonomy" id="64648"/>
    <lineage>
        <taxon>Eukaryota</taxon>
        <taxon>Fungi</taxon>
        <taxon>Fungi incertae sedis</taxon>
        <taxon>Mucoromycota</taxon>
        <taxon>Mucoromycotina</taxon>
        <taxon>Mucoromycetes</taxon>
        <taxon>Mucorales</taxon>
        <taxon>Mucorineae</taxon>
        <taxon>Mucoraceae</taxon>
        <taxon>Mucor</taxon>
    </lineage>
</organism>
<reference evidence="2" key="1">
    <citation type="submission" date="2020-12" db="EMBL/GenBank/DDBJ databases">
        <title>Metabolic potential, ecology and presence of endohyphal bacteria is reflected in genomic diversity of Mucoromycotina.</title>
        <authorList>
            <person name="Muszewska A."/>
            <person name="Okrasinska A."/>
            <person name="Steczkiewicz K."/>
            <person name="Drgas O."/>
            <person name="Orlowska M."/>
            <person name="Perlinska-Lenart U."/>
            <person name="Aleksandrzak-Piekarczyk T."/>
            <person name="Szatraj K."/>
            <person name="Zielenkiewicz U."/>
            <person name="Pilsyk S."/>
            <person name="Malc E."/>
            <person name="Mieczkowski P."/>
            <person name="Kruszewska J.S."/>
            <person name="Biernat P."/>
            <person name="Pawlowska J."/>
        </authorList>
    </citation>
    <scope>NUCLEOTIDE SEQUENCE</scope>
    <source>
        <strain evidence="2">WA0000017839</strain>
    </source>
</reference>
<accession>A0A8H7R9R8</accession>
<proteinExistence type="predicted"/>
<feature type="compositionally biased region" description="Polar residues" evidence="1">
    <location>
        <begin position="105"/>
        <end position="114"/>
    </location>
</feature>
<dbReference type="AlphaFoldDB" id="A0A8H7R9R8"/>
<protein>
    <submittedName>
        <fullName evidence="2">Uncharacterized protein</fullName>
    </submittedName>
</protein>